<comment type="similarity">
    <text evidence="1">Belongs to the TonB-dependent receptor family.</text>
</comment>
<dbReference type="InterPro" id="IPR008969">
    <property type="entry name" value="CarboxyPept-like_regulatory"/>
</dbReference>
<accession>A0A1G8DM36</accession>
<comment type="subcellular location">
    <subcellularLocation>
        <location evidence="1">Cell outer membrane</location>
        <topology evidence="1">Multi-pass membrane protein</topology>
    </subcellularLocation>
</comment>
<name>A0A1G8DM36_9SPHI</name>
<keyword evidence="1" id="KW-0812">Transmembrane</keyword>
<dbReference type="EMBL" id="FNCH01000030">
    <property type="protein sequence ID" value="SDH58764.1"/>
    <property type="molecule type" value="Genomic_DNA"/>
</dbReference>
<proteinExistence type="inferred from homology"/>
<evidence type="ECO:0000259" key="2">
    <source>
        <dbReference type="Pfam" id="PF07715"/>
    </source>
</evidence>
<dbReference type="STRING" id="405671.SAMN05421827_13021"/>
<dbReference type="Proteomes" id="UP000199643">
    <property type="component" value="Unassembled WGS sequence"/>
</dbReference>
<dbReference type="RefSeq" id="WP_208600709.1">
    <property type="nucleotide sequence ID" value="NZ_FNCH01000030.1"/>
</dbReference>
<sequence length="1090" mass="120290">MRKIYKKKAQMMGCLFFRGSVFRLLVGIMTLMALGFTASAQNEVTVKGVVKDTVGGLPGVNVKVAGSSRGISTDDQGRYTIKVARSGKLLFSLVGYKAVTKNVADYERGSDGTYIINVVLKSDANTLNDVAVVGFGTQKKTSVISSITSINPKELKGPTSNLTTMMAGRVAGMIAYQRSGEPGADNASFFIRGLGSFGSGKQDPLILIDGVESTQNDMARLQPDDIASFNVLKDATASAVYGARGANGVLLIITKSGQAGETKYFFRAETSVSGNTKNFKFADNITYMKQANEAALTRNRLGILPYLQSKIDATAAGENPLIYPNNNWIKELIKDYTINQRYNLNVQGGGSKASYYISGTYNIDNGVLKVDNLNNFNNNIKLKNYSVRSTVNINLTNTTEAIIRVYGQFDDYTGPVGGYDSNGNKINGGQKIFNQALWSNPVMFPAVYPASYQPFAKHPLFGNAISPSGSLYVNPYAEMVKGYQDNNSSTLQTQIELKQDLKGVLPGLSARLMSYVIRYSYFDIARSYNPFYYSSVPDPNGGIMLNLLNSGAPPTYGLTGSEYLNYAEGSKNLNSTFYTEVAVNYNHTFKEKHAVSGMLITTMRNFLAANVGDLQSSLPSRNQGVSGRATYGYDNRYLAEFNFGYNGSERFAANNRFGFFPSFGLGYLISNERFFKPLSKVLTNVKLRATYGITGNDGIGDSRDRFFYLSRVNMTDPNFGSSFGEDNLFYRSGISISRYANPLITWEKSKQLNLGLDLTLFNDLSLNFDIYKQNRSNILADRVYVPSTMGLQAAIKANTNELESRGVDFAANYNKSFGNSMFLQLRGNFTYATNKVLINDEPYYNANEAYRTRVGLPSTQAFGFIAERLFVDDNEARNSPVQFGRKPGDAYGGGDIKYRDVNGDGIISEADAVPIGLPQAPEIIYGFGGTFGFKGFDISAFFQGSARSSFFINPQNMSPFVFNGGSQNGLLDIIANSHWSEENRDIYAFWPRLSERFIDNNNEQNFDGRKYQSTWWMRNGAFLRLKSVELGYNLPNKLQNRLGLRATRFYVNASNLAAFSSFKLWDVEMGGNGLGYPVQTVYNLGVSVSF</sequence>
<keyword evidence="1" id="KW-0998">Cell outer membrane</keyword>
<keyword evidence="1" id="KW-0472">Membrane</keyword>
<dbReference type="SUPFAM" id="SSF49464">
    <property type="entry name" value="Carboxypeptidase regulatory domain-like"/>
    <property type="match status" value="1"/>
</dbReference>
<dbReference type="InterPro" id="IPR023996">
    <property type="entry name" value="TonB-dep_OMP_SusC/RagA"/>
</dbReference>
<protein>
    <submittedName>
        <fullName evidence="3">TonB-linked outer membrane protein, SusC/RagA family</fullName>
    </submittedName>
</protein>
<dbReference type="GO" id="GO:0009279">
    <property type="term" value="C:cell outer membrane"/>
    <property type="evidence" value="ECO:0007669"/>
    <property type="project" value="UniProtKB-SubCell"/>
</dbReference>
<dbReference type="PROSITE" id="PS52016">
    <property type="entry name" value="TONB_DEPENDENT_REC_3"/>
    <property type="match status" value="1"/>
</dbReference>
<feature type="domain" description="TonB-dependent receptor plug" evidence="2">
    <location>
        <begin position="140"/>
        <end position="249"/>
    </location>
</feature>
<evidence type="ECO:0000313" key="3">
    <source>
        <dbReference type="EMBL" id="SDH58764.1"/>
    </source>
</evidence>
<keyword evidence="1" id="KW-1134">Transmembrane beta strand</keyword>
<dbReference type="Gene3D" id="2.170.130.10">
    <property type="entry name" value="TonB-dependent receptor, plug domain"/>
    <property type="match status" value="1"/>
</dbReference>
<evidence type="ECO:0000313" key="4">
    <source>
        <dbReference type="Proteomes" id="UP000199643"/>
    </source>
</evidence>
<organism evidence="3 4">
    <name type="scientific">Pedobacter terrae</name>
    <dbReference type="NCBI Taxonomy" id="405671"/>
    <lineage>
        <taxon>Bacteria</taxon>
        <taxon>Pseudomonadati</taxon>
        <taxon>Bacteroidota</taxon>
        <taxon>Sphingobacteriia</taxon>
        <taxon>Sphingobacteriales</taxon>
        <taxon>Sphingobacteriaceae</taxon>
        <taxon>Pedobacter</taxon>
    </lineage>
</organism>
<dbReference type="InterPro" id="IPR023997">
    <property type="entry name" value="TonB-dep_OMP_SusC/RagA_CS"/>
</dbReference>
<keyword evidence="1" id="KW-0813">Transport</keyword>
<reference evidence="4" key="1">
    <citation type="submission" date="2016-10" db="EMBL/GenBank/DDBJ databases">
        <authorList>
            <person name="Varghese N."/>
            <person name="Submissions S."/>
        </authorList>
    </citation>
    <scope>NUCLEOTIDE SEQUENCE [LARGE SCALE GENOMIC DNA]</scope>
    <source>
        <strain evidence="4">DSM 17933</strain>
    </source>
</reference>
<dbReference type="SUPFAM" id="SSF56935">
    <property type="entry name" value="Porins"/>
    <property type="match status" value="1"/>
</dbReference>
<dbReference type="NCBIfam" id="TIGR04057">
    <property type="entry name" value="SusC_RagA_signa"/>
    <property type="match status" value="1"/>
</dbReference>
<evidence type="ECO:0000256" key="1">
    <source>
        <dbReference type="PROSITE-ProRule" id="PRU01360"/>
    </source>
</evidence>
<dbReference type="InterPro" id="IPR039426">
    <property type="entry name" value="TonB-dep_rcpt-like"/>
</dbReference>
<dbReference type="Pfam" id="PF13715">
    <property type="entry name" value="CarbopepD_reg_2"/>
    <property type="match status" value="1"/>
</dbReference>
<dbReference type="NCBIfam" id="TIGR04056">
    <property type="entry name" value="OMP_RagA_SusC"/>
    <property type="match status" value="1"/>
</dbReference>
<dbReference type="Pfam" id="PF07715">
    <property type="entry name" value="Plug"/>
    <property type="match status" value="1"/>
</dbReference>
<dbReference type="InterPro" id="IPR012910">
    <property type="entry name" value="Plug_dom"/>
</dbReference>
<dbReference type="InterPro" id="IPR037066">
    <property type="entry name" value="Plug_dom_sf"/>
</dbReference>
<gene>
    <name evidence="3" type="ORF">SAMN05421827_13021</name>
</gene>
<dbReference type="AlphaFoldDB" id="A0A1G8DM36"/>
<dbReference type="FunFam" id="2.170.130.10:FF:000003">
    <property type="entry name" value="SusC/RagA family TonB-linked outer membrane protein"/>
    <property type="match status" value="1"/>
</dbReference>
<keyword evidence="4" id="KW-1185">Reference proteome</keyword>